<feature type="chain" id="PRO_5042066405" description="C-type lectin domain-containing protein" evidence="2">
    <location>
        <begin position="19"/>
        <end position="224"/>
    </location>
</feature>
<dbReference type="CDD" id="cd00037">
    <property type="entry name" value="CLECT"/>
    <property type="match status" value="1"/>
</dbReference>
<evidence type="ECO:0000256" key="2">
    <source>
        <dbReference type="SAM" id="SignalP"/>
    </source>
</evidence>
<comment type="caution">
    <text evidence="4">The sequence shown here is derived from an EMBL/GenBank/DDBJ whole genome shotgun (WGS) entry which is preliminary data.</text>
</comment>
<dbReference type="PANTHER" id="PTHR22803">
    <property type="entry name" value="MANNOSE, PHOSPHOLIPASE, LECTIN RECEPTOR RELATED"/>
    <property type="match status" value="1"/>
</dbReference>
<dbReference type="InterPro" id="IPR001304">
    <property type="entry name" value="C-type_lectin-like"/>
</dbReference>
<sequence length="224" mass="26404">MLSFKIWMVVAMSFCCHGSRLENEISKKKLGEDRLLKLVSSLRDQITALETDVSYIRRKTKQSYEILKSECTPNTERQDVALARETIHHGCPDDFPLRRRKSCYRVDVKKTTCQRARENCGKMKAHLVALETEDENKFLMNIINSNKDIQHCDFWTDGTDVQMEGSWVWNHTGEALTFTNWHTQEPNNGRGDEHCMWLDWYFNWKWNDATCNHQKACYVCELQQ</sequence>
<dbReference type="SUPFAM" id="SSF56436">
    <property type="entry name" value="C-type lectin-like"/>
    <property type="match status" value="1"/>
</dbReference>
<dbReference type="Proteomes" id="UP001208570">
    <property type="component" value="Unassembled WGS sequence"/>
</dbReference>
<feature type="signal peptide" evidence="2">
    <location>
        <begin position="1"/>
        <end position="18"/>
    </location>
</feature>
<evidence type="ECO:0000313" key="4">
    <source>
        <dbReference type="EMBL" id="KAK2143794.1"/>
    </source>
</evidence>
<evidence type="ECO:0000259" key="3">
    <source>
        <dbReference type="PROSITE" id="PS50041"/>
    </source>
</evidence>
<dbReference type="PROSITE" id="PS50041">
    <property type="entry name" value="C_TYPE_LECTIN_2"/>
    <property type="match status" value="1"/>
</dbReference>
<keyword evidence="5" id="KW-1185">Reference proteome</keyword>
<name>A0AAD9IZV9_9ANNE</name>
<feature type="domain" description="C-type lectin" evidence="3">
    <location>
        <begin position="99"/>
        <end position="215"/>
    </location>
</feature>
<dbReference type="PROSITE" id="PS00615">
    <property type="entry name" value="C_TYPE_LECTIN_1"/>
    <property type="match status" value="1"/>
</dbReference>
<dbReference type="InterPro" id="IPR016187">
    <property type="entry name" value="CTDL_fold"/>
</dbReference>
<dbReference type="AlphaFoldDB" id="A0AAD9IZV9"/>
<keyword evidence="1" id="KW-1015">Disulfide bond</keyword>
<dbReference type="SMART" id="SM00034">
    <property type="entry name" value="CLECT"/>
    <property type="match status" value="1"/>
</dbReference>
<evidence type="ECO:0000313" key="5">
    <source>
        <dbReference type="Proteomes" id="UP001208570"/>
    </source>
</evidence>
<dbReference type="InterPro" id="IPR050111">
    <property type="entry name" value="C-type_lectin/snaclec_domain"/>
</dbReference>
<dbReference type="InterPro" id="IPR018378">
    <property type="entry name" value="C-type_lectin_CS"/>
</dbReference>
<proteinExistence type="predicted"/>
<protein>
    <recommendedName>
        <fullName evidence="3">C-type lectin domain-containing protein</fullName>
    </recommendedName>
</protein>
<reference evidence="4" key="1">
    <citation type="journal article" date="2023" name="Mol. Biol. Evol.">
        <title>Third-Generation Sequencing Reveals the Adaptive Role of the Epigenome in Three Deep-Sea Polychaetes.</title>
        <authorList>
            <person name="Perez M."/>
            <person name="Aroh O."/>
            <person name="Sun Y."/>
            <person name="Lan Y."/>
            <person name="Juniper S.K."/>
            <person name="Young C.R."/>
            <person name="Angers B."/>
            <person name="Qian P.Y."/>
        </authorList>
    </citation>
    <scope>NUCLEOTIDE SEQUENCE</scope>
    <source>
        <strain evidence="4">P08H-3</strain>
    </source>
</reference>
<evidence type="ECO:0000256" key="1">
    <source>
        <dbReference type="ARBA" id="ARBA00023157"/>
    </source>
</evidence>
<dbReference type="Gene3D" id="3.10.100.10">
    <property type="entry name" value="Mannose-Binding Protein A, subunit A"/>
    <property type="match status" value="1"/>
</dbReference>
<dbReference type="Pfam" id="PF00059">
    <property type="entry name" value="Lectin_C"/>
    <property type="match status" value="1"/>
</dbReference>
<keyword evidence="2" id="KW-0732">Signal</keyword>
<dbReference type="EMBL" id="JAODUP010000812">
    <property type="protein sequence ID" value="KAK2143794.1"/>
    <property type="molecule type" value="Genomic_DNA"/>
</dbReference>
<dbReference type="InterPro" id="IPR016186">
    <property type="entry name" value="C-type_lectin-like/link_sf"/>
</dbReference>
<gene>
    <name evidence="4" type="ORF">LSH36_812g00076</name>
</gene>
<accession>A0AAD9IZV9</accession>
<organism evidence="4 5">
    <name type="scientific">Paralvinella palmiformis</name>
    <dbReference type="NCBI Taxonomy" id="53620"/>
    <lineage>
        <taxon>Eukaryota</taxon>
        <taxon>Metazoa</taxon>
        <taxon>Spiralia</taxon>
        <taxon>Lophotrochozoa</taxon>
        <taxon>Annelida</taxon>
        <taxon>Polychaeta</taxon>
        <taxon>Sedentaria</taxon>
        <taxon>Canalipalpata</taxon>
        <taxon>Terebellida</taxon>
        <taxon>Terebelliformia</taxon>
        <taxon>Alvinellidae</taxon>
        <taxon>Paralvinella</taxon>
    </lineage>
</organism>